<evidence type="ECO:0000313" key="3">
    <source>
        <dbReference type="Proteomes" id="UP000317369"/>
    </source>
</evidence>
<gene>
    <name evidence="2" type="ORF">KS4_10400</name>
</gene>
<dbReference type="EC" id="2.4.1.54" evidence="2"/>
<sequence>MTSADPKHPVDLIIPAYNEEENIEPLAAALPWHLFRHVFLIDNASTDETAKRGIDSGFKVITEKSRGYGSACLAGMEAIHALDDKPYAVAFLDADLSDDPSKLGDVIAPILRGTSDFVIASRTKLAEPGSLTLTQQFGNRFACLLLNLTTGQHYTDLGPMRAMLYDALIDLDMNDRTWGWTVEMQYKAATKKLHITEFDVAYRDRHAGKSKISGSIIGSIKAGYKILTTIGVLYLKRT</sequence>
<dbReference type="PANTHER" id="PTHR48090:SF7">
    <property type="entry name" value="RFBJ PROTEIN"/>
    <property type="match status" value="1"/>
</dbReference>
<dbReference type="KEGG" id="pcor:KS4_10400"/>
<dbReference type="Gene3D" id="3.90.550.10">
    <property type="entry name" value="Spore Coat Polysaccharide Biosynthesis Protein SpsA, Chain A"/>
    <property type="match status" value="1"/>
</dbReference>
<organism evidence="2 3">
    <name type="scientific">Poriferisphaera corsica</name>
    <dbReference type="NCBI Taxonomy" id="2528020"/>
    <lineage>
        <taxon>Bacteria</taxon>
        <taxon>Pseudomonadati</taxon>
        <taxon>Planctomycetota</taxon>
        <taxon>Phycisphaerae</taxon>
        <taxon>Phycisphaerales</taxon>
        <taxon>Phycisphaeraceae</taxon>
        <taxon>Poriferisphaera</taxon>
    </lineage>
</organism>
<dbReference type="GO" id="GO:0047267">
    <property type="term" value="F:undecaprenyl-phosphate mannosyltransferase activity"/>
    <property type="evidence" value="ECO:0007669"/>
    <property type="project" value="UniProtKB-EC"/>
</dbReference>
<keyword evidence="2" id="KW-0328">Glycosyltransferase</keyword>
<dbReference type="InterPro" id="IPR029044">
    <property type="entry name" value="Nucleotide-diphossugar_trans"/>
</dbReference>
<dbReference type="CDD" id="cd04179">
    <property type="entry name" value="DPM_DPG-synthase_like"/>
    <property type="match status" value="1"/>
</dbReference>
<dbReference type="EMBL" id="CP036425">
    <property type="protein sequence ID" value="QDU33001.1"/>
    <property type="molecule type" value="Genomic_DNA"/>
</dbReference>
<proteinExistence type="predicted"/>
<dbReference type="PANTHER" id="PTHR48090">
    <property type="entry name" value="UNDECAPRENYL-PHOSPHATE 4-DEOXY-4-FORMAMIDO-L-ARABINOSE TRANSFERASE-RELATED"/>
    <property type="match status" value="1"/>
</dbReference>
<dbReference type="RefSeq" id="WP_145075429.1">
    <property type="nucleotide sequence ID" value="NZ_CP036425.1"/>
</dbReference>
<reference evidence="2 3" key="1">
    <citation type="submission" date="2019-02" db="EMBL/GenBank/DDBJ databases">
        <title>Deep-cultivation of Planctomycetes and their phenomic and genomic characterization uncovers novel biology.</title>
        <authorList>
            <person name="Wiegand S."/>
            <person name="Jogler M."/>
            <person name="Boedeker C."/>
            <person name="Pinto D."/>
            <person name="Vollmers J."/>
            <person name="Rivas-Marin E."/>
            <person name="Kohn T."/>
            <person name="Peeters S.H."/>
            <person name="Heuer A."/>
            <person name="Rast P."/>
            <person name="Oberbeckmann S."/>
            <person name="Bunk B."/>
            <person name="Jeske O."/>
            <person name="Meyerdierks A."/>
            <person name="Storesund J.E."/>
            <person name="Kallscheuer N."/>
            <person name="Luecker S."/>
            <person name="Lage O.M."/>
            <person name="Pohl T."/>
            <person name="Merkel B.J."/>
            <person name="Hornburger P."/>
            <person name="Mueller R.-W."/>
            <person name="Bruemmer F."/>
            <person name="Labrenz M."/>
            <person name="Spormann A.M."/>
            <person name="Op den Camp H."/>
            <person name="Overmann J."/>
            <person name="Amann R."/>
            <person name="Jetten M.S.M."/>
            <person name="Mascher T."/>
            <person name="Medema M.H."/>
            <person name="Devos D.P."/>
            <person name="Kaster A.-K."/>
            <person name="Ovreas L."/>
            <person name="Rohde M."/>
            <person name="Galperin M.Y."/>
            <person name="Jogler C."/>
        </authorList>
    </citation>
    <scope>NUCLEOTIDE SEQUENCE [LARGE SCALE GENOMIC DNA]</scope>
    <source>
        <strain evidence="2 3">KS4</strain>
    </source>
</reference>
<evidence type="ECO:0000313" key="2">
    <source>
        <dbReference type="EMBL" id="QDU33001.1"/>
    </source>
</evidence>
<dbReference type="Proteomes" id="UP000317369">
    <property type="component" value="Chromosome"/>
</dbReference>
<dbReference type="InterPro" id="IPR050256">
    <property type="entry name" value="Glycosyltransferase_2"/>
</dbReference>
<feature type="domain" description="Glycosyltransferase 2-like" evidence="1">
    <location>
        <begin position="12"/>
        <end position="132"/>
    </location>
</feature>
<dbReference type="InterPro" id="IPR001173">
    <property type="entry name" value="Glyco_trans_2-like"/>
</dbReference>
<name>A0A517YS08_9BACT</name>
<keyword evidence="3" id="KW-1185">Reference proteome</keyword>
<keyword evidence="2" id="KW-0808">Transferase</keyword>
<dbReference type="OrthoDB" id="9810303at2"/>
<evidence type="ECO:0000259" key="1">
    <source>
        <dbReference type="Pfam" id="PF00535"/>
    </source>
</evidence>
<dbReference type="Pfam" id="PF00535">
    <property type="entry name" value="Glycos_transf_2"/>
    <property type="match status" value="1"/>
</dbReference>
<dbReference type="AlphaFoldDB" id="A0A517YS08"/>
<protein>
    <submittedName>
        <fullName evidence="2">Undecaprenyl-phosphate mannosyltransferase</fullName>
        <ecNumber evidence="2">2.4.1.54</ecNumber>
    </submittedName>
</protein>
<accession>A0A517YS08</accession>
<dbReference type="SUPFAM" id="SSF53448">
    <property type="entry name" value="Nucleotide-diphospho-sugar transferases"/>
    <property type="match status" value="1"/>
</dbReference>